<dbReference type="SMART" id="SM00984">
    <property type="entry name" value="UDPG_MGDP_dh_C"/>
    <property type="match status" value="1"/>
</dbReference>
<accession>A0A1U7LWD8</accession>
<feature type="active site" description="Nucleophile" evidence="8">
    <location>
        <position position="193"/>
    </location>
</feature>
<feature type="binding site" evidence="10">
    <location>
        <position position="196"/>
    </location>
    <ligand>
        <name>NAD(+)</name>
        <dbReference type="ChEBI" id="CHEBI:57540"/>
    </ligand>
</feature>
<dbReference type="Proteomes" id="UP000186594">
    <property type="component" value="Unassembled WGS sequence"/>
</dbReference>
<feature type="binding site" evidence="10">
    <location>
        <position position="82"/>
    </location>
    <ligand>
        <name>NAD(+)</name>
        <dbReference type="ChEBI" id="CHEBI:57540"/>
    </ligand>
</feature>
<feature type="binding site" evidence="9">
    <location>
        <position position="137"/>
    </location>
    <ligand>
        <name>substrate</name>
    </ligand>
</feature>
<dbReference type="Pfam" id="PF00984">
    <property type="entry name" value="UDPG_MGDP_dh"/>
    <property type="match status" value="1"/>
</dbReference>
<feature type="binding site" evidence="9">
    <location>
        <position position="256"/>
    </location>
    <ligand>
        <name>substrate</name>
    </ligand>
</feature>
<evidence type="ECO:0000256" key="7">
    <source>
        <dbReference type="PIRNR" id="PIRNR000124"/>
    </source>
</evidence>
<evidence type="ECO:0000256" key="9">
    <source>
        <dbReference type="PIRSR" id="PIRSR500134-2"/>
    </source>
</evidence>
<protein>
    <recommendedName>
        <fullName evidence="3 7">UDP-glucose 6-dehydrogenase</fullName>
        <ecNumber evidence="3 7">1.1.1.22</ecNumber>
    </recommendedName>
</protein>
<reference evidence="12 13" key="1">
    <citation type="submission" date="2016-04" db="EMBL/GenBank/DDBJ databases">
        <title>Evolutionary innovation and constraint leading to complex multicellularity in the Ascomycota.</title>
        <authorList>
            <person name="Cisse O."/>
            <person name="Nguyen A."/>
            <person name="Hewitt D.A."/>
            <person name="Jedd G."/>
            <person name="Stajich J.E."/>
        </authorList>
    </citation>
    <scope>NUCLEOTIDE SEQUENCE [LARGE SCALE GENOMIC DNA]</scope>
    <source>
        <strain evidence="12 13">DAH-3</strain>
    </source>
</reference>
<name>A0A1U7LWD8_NEOID</name>
<dbReference type="FunFam" id="3.40.50.720:FF:000193">
    <property type="entry name" value="UDP-glucose 6-dehydrogenase"/>
    <property type="match status" value="1"/>
</dbReference>
<evidence type="ECO:0000313" key="12">
    <source>
        <dbReference type="EMBL" id="OLL26821.1"/>
    </source>
</evidence>
<dbReference type="InterPro" id="IPR036291">
    <property type="entry name" value="NAD(P)-bd_dom_sf"/>
</dbReference>
<gene>
    <name evidence="12" type="ORF">NEOLI_001004</name>
</gene>
<evidence type="ECO:0000256" key="3">
    <source>
        <dbReference type="ARBA" id="ARBA00012954"/>
    </source>
</evidence>
<dbReference type="EC" id="1.1.1.22" evidence="3 7"/>
<evidence type="ECO:0000256" key="2">
    <source>
        <dbReference type="ARBA" id="ARBA00006601"/>
    </source>
</evidence>
<dbReference type="PIRSF" id="PIRSF500134">
    <property type="entry name" value="UDPglc_DH_bac"/>
    <property type="match status" value="1"/>
</dbReference>
<comment type="catalytic activity">
    <reaction evidence="6 7">
        <text>UDP-alpha-D-glucose + 2 NAD(+) + H2O = UDP-alpha-D-glucuronate + 2 NADH + 3 H(+)</text>
        <dbReference type="Rhea" id="RHEA:23596"/>
        <dbReference type="ChEBI" id="CHEBI:15377"/>
        <dbReference type="ChEBI" id="CHEBI:15378"/>
        <dbReference type="ChEBI" id="CHEBI:57540"/>
        <dbReference type="ChEBI" id="CHEBI:57945"/>
        <dbReference type="ChEBI" id="CHEBI:58052"/>
        <dbReference type="ChEBI" id="CHEBI:58885"/>
        <dbReference type="EC" id="1.1.1.22"/>
    </reaction>
</comment>
<dbReference type="SUPFAM" id="SSF52413">
    <property type="entry name" value="UDP-glucose/GDP-mannose dehydrogenase C-terminal domain"/>
    <property type="match status" value="1"/>
</dbReference>
<keyword evidence="4 7" id="KW-0560">Oxidoreductase</keyword>
<comment type="similarity">
    <text evidence="2 7">Belongs to the UDP-glucose/GDP-mannose dehydrogenase family.</text>
</comment>
<dbReference type="InterPro" id="IPR017476">
    <property type="entry name" value="UDP-Glc/GDP-Man"/>
</dbReference>
<dbReference type="EMBL" id="LXFE01000144">
    <property type="protein sequence ID" value="OLL26821.1"/>
    <property type="molecule type" value="Genomic_DNA"/>
</dbReference>
<feature type="binding site" evidence="9">
    <location>
        <begin position="182"/>
        <end position="186"/>
    </location>
    <ligand>
        <name>substrate</name>
    </ligand>
</feature>
<proteinExistence type="inferred from homology"/>
<dbReference type="PANTHER" id="PTHR11374:SF3">
    <property type="entry name" value="UDP-GLUCOSE 6-DEHYDROGENASE"/>
    <property type="match status" value="1"/>
</dbReference>
<comment type="pathway">
    <text evidence="1">Nucleotide-sugar biosynthesis; UDP-alpha-D-glucuronate biosynthesis; UDP-alpha-D-glucuronate from UDP-alpha-D-glucose: step 1/1.</text>
</comment>
<organism evidence="12 13">
    <name type="scientific">Neolecta irregularis (strain DAH-3)</name>
    <dbReference type="NCBI Taxonomy" id="1198029"/>
    <lineage>
        <taxon>Eukaryota</taxon>
        <taxon>Fungi</taxon>
        <taxon>Dikarya</taxon>
        <taxon>Ascomycota</taxon>
        <taxon>Taphrinomycotina</taxon>
        <taxon>Neolectales</taxon>
        <taxon>Neolectaceae</taxon>
        <taxon>Neolecta</taxon>
    </lineage>
</organism>
<evidence type="ECO:0000256" key="6">
    <source>
        <dbReference type="ARBA" id="ARBA00047473"/>
    </source>
</evidence>
<dbReference type="GO" id="GO:0006065">
    <property type="term" value="P:UDP-glucuronate biosynthetic process"/>
    <property type="evidence" value="ECO:0007669"/>
    <property type="project" value="UniProtKB-UniPathway"/>
</dbReference>
<sequence length="409" mass="45004">MALALDLPACHSHTRQTNQIADLKYIELATRRIADVARGSKIIVEKSTVPYKTADAMRAILDANSKPGSHFDIISNPEFLAEGTAIEDLTNPDRVLIGSLETPSGRQAAEDLAAVYRNWVPDDKILITNLWSSEISKLAANALLAQRISSINALSSICEATGANVAEVARACGFDSRIGPKFLNASLGFGGSCFQKDILNLVYLSDSLHLPQVSSYWKQIVLLNEFQKQRFINRLIQGCLNTITGKRIAIWGFAFKKDTGDTRESPAITIVQGFLKEGANVIIYDPKVPETQIWSDLQEESFASPFDENPNPNPSCLNSLHLVTIAKSAGQAAFGADAVVICTEWDEFKPENCDYDLIYRNCRKPASLYDGRGIIQLPDEEKLIKMGWKVEVVGRAPRQKDSSSLNDSP</sequence>
<dbReference type="NCBIfam" id="TIGR03026">
    <property type="entry name" value="NDP-sugDHase"/>
    <property type="match status" value="1"/>
</dbReference>
<dbReference type="SUPFAM" id="SSF48179">
    <property type="entry name" value="6-phosphogluconate dehydrogenase C-terminal domain-like"/>
    <property type="match status" value="1"/>
</dbReference>
<evidence type="ECO:0000256" key="10">
    <source>
        <dbReference type="PIRSR" id="PIRSR500134-3"/>
    </source>
</evidence>
<dbReference type="InterPro" id="IPR014026">
    <property type="entry name" value="UDP-Glc/GDP-Man_DH_dimer"/>
</dbReference>
<dbReference type="Pfam" id="PF03720">
    <property type="entry name" value="UDPG_MGDP_dh_C"/>
    <property type="match status" value="1"/>
</dbReference>
<keyword evidence="13" id="KW-1185">Reference proteome</keyword>
<dbReference type="GO" id="GO:0003979">
    <property type="term" value="F:UDP-glucose 6-dehydrogenase activity"/>
    <property type="evidence" value="ECO:0007669"/>
    <property type="project" value="UniProtKB-EC"/>
</dbReference>
<feature type="binding site" evidence="9">
    <location>
        <begin position="79"/>
        <end position="82"/>
    </location>
    <ligand>
        <name>substrate</name>
    </ligand>
</feature>
<evidence type="ECO:0000256" key="4">
    <source>
        <dbReference type="ARBA" id="ARBA00023002"/>
    </source>
</evidence>
<dbReference type="OrthoDB" id="5059218at2759"/>
<dbReference type="GO" id="GO:0006024">
    <property type="term" value="P:glycosaminoglycan biosynthetic process"/>
    <property type="evidence" value="ECO:0007669"/>
    <property type="project" value="TreeGrafter"/>
</dbReference>
<dbReference type="OMA" id="CIMTEWE"/>
<feature type="domain" description="UDP-glucose/GDP-mannose dehydrogenase C-terminal" evidence="11">
    <location>
        <begin position="249"/>
        <end position="377"/>
    </location>
</feature>
<evidence type="ECO:0000313" key="13">
    <source>
        <dbReference type="Proteomes" id="UP000186594"/>
    </source>
</evidence>
<dbReference type="InterPro" id="IPR028356">
    <property type="entry name" value="UDPglc_DH_euk"/>
</dbReference>
<feature type="binding site" evidence="10">
    <location>
        <position position="48"/>
    </location>
    <ligand>
        <name>NAD(+)</name>
        <dbReference type="ChEBI" id="CHEBI:57540"/>
    </ligand>
</feature>
<feature type="binding site" evidence="9">
    <location>
        <position position="190"/>
    </location>
    <ligand>
        <name>substrate</name>
    </ligand>
</feature>
<dbReference type="Gene3D" id="1.20.5.100">
    <property type="entry name" value="Cytochrome c1, transmembrane anchor, C-terminal"/>
    <property type="match status" value="1"/>
</dbReference>
<evidence type="ECO:0000256" key="5">
    <source>
        <dbReference type="ARBA" id="ARBA00023027"/>
    </source>
</evidence>
<dbReference type="InterPro" id="IPR028357">
    <property type="entry name" value="UDPglc_DH_bac"/>
</dbReference>
<dbReference type="PANTHER" id="PTHR11374">
    <property type="entry name" value="UDP-GLUCOSE DEHYDROGENASE/UDP-MANNAC DEHYDROGENASE"/>
    <property type="match status" value="1"/>
</dbReference>
<evidence type="ECO:0000259" key="11">
    <source>
        <dbReference type="SMART" id="SM00984"/>
    </source>
</evidence>
<comment type="caution">
    <text evidence="12">The sequence shown here is derived from an EMBL/GenBank/DDBJ whole genome shotgun (WGS) entry which is preliminary data.</text>
</comment>
<dbReference type="Pfam" id="PF03721">
    <property type="entry name" value="UDPG_MGDP_dh_N"/>
    <property type="match status" value="1"/>
</dbReference>
<dbReference type="InterPro" id="IPR014027">
    <property type="entry name" value="UDP-Glc/GDP-Man_DH_C"/>
</dbReference>
<evidence type="ECO:0000256" key="1">
    <source>
        <dbReference type="ARBA" id="ARBA00004701"/>
    </source>
</evidence>
<dbReference type="PIRSF" id="PIRSF000124">
    <property type="entry name" value="UDPglc_GDPman_dh"/>
    <property type="match status" value="1"/>
</dbReference>
<dbReference type="GO" id="GO:0051287">
    <property type="term" value="F:NAD binding"/>
    <property type="evidence" value="ECO:0007669"/>
    <property type="project" value="InterPro"/>
</dbReference>
<dbReference type="STRING" id="1198029.A0A1U7LWD8"/>
<dbReference type="GO" id="GO:0000271">
    <property type="term" value="P:polysaccharide biosynthetic process"/>
    <property type="evidence" value="ECO:0007669"/>
    <property type="project" value="InterPro"/>
</dbReference>
<dbReference type="Gene3D" id="3.40.50.720">
    <property type="entry name" value="NAD(P)-binding Rossmann-like Domain"/>
    <property type="match status" value="2"/>
</dbReference>
<feature type="binding site" evidence="10">
    <location>
        <position position="263"/>
    </location>
    <ligand>
        <name>NAD(+)</name>
        <dbReference type="ChEBI" id="CHEBI:57540"/>
    </ligand>
</feature>
<dbReference type="FunFam" id="1.20.5.100:FF:000001">
    <property type="entry name" value="UDP-glucose 6-dehydrogenase"/>
    <property type="match status" value="1"/>
</dbReference>
<evidence type="ECO:0000256" key="8">
    <source>
        <dbReference type="PIRSR" id="PIRSR500134-1"/>
    </source>
</evidence>
<dbReference type="SUPFAM" id="SSF51735">
    <property type="entry name" value="NAD(P)-binding Rossmann-fold domains"/>
    <property type="match status" value="1"/>
</dbReference>
<dbReference type="GO" id="GO:0005634">
    <property type="term" value="C:nucleus"/>
    <property type="evidence" value="ECO:0007669"/>
    <property type="project" value="TreeGrafter"/>
</dbReference>
<dbReference type="InterPro" id="IPR036220">
    <property type="entry name" value="UDP-Glc/GDP-Man_DH_C_sf"/>
</dbReference>
<dbReference type="AlphaFoldDB" id="A0A1U7LWD8"/>
<dbReference type="InterPro" id="IPR008927">
    <property type="entry name" value="6-PGluconate_DH-like_C_sf"/>
</dbReference>
<dbReference type="InterPro" id="IPR001732">
    <property type="entry name" value="UDP-Glc/GDP-Man_DH_N"/>
</dbReference>
<dbReference type="UniPathway" id="UPA00038">
    <property type="reaction ID" value="UER00491"/>
</dbReference>
<keyword evidence="5 7" id="KW-0520">NAD</keyword>